<dbReference type="Proteomes" id="UP000001926">
    <property type="component" value="Partially assembled WGS sequence"/>
</dbReference>
<reference evidence="7" key="2">
    <citation type="submission" date="2007-03" db="EMBL/GenBank/DDBJ databases">
        <authorList>
            <person name="Lorenzi H."/>
            <person name="Amedeo P."/>
            <person name="Inman J."/>
            <person name="Schobel S."/>
            <person name="Caler E."/>
        </authorList>
    </citation>
    <scope>GENOME REANNOTATION</scope>
    <source>
        <strain evidence="7">HM-1:IMSS</strain>
    </source>
</reference>
<evidence type="ECO:0000256" key="2">
    <source>
        <dbReference type="ARBA" id="ARBA00010142"/>
    </source>
</evidence>
<proteinExistence type="inferred from homology"/>
<gene>
    <name evidence="7" type="ORF">EHI_127380</name>
</gene>
<keyword evidence="5" id="KW-0449">Lipoprotein</keyword>
<dbReference type="Pfam" id="PF00071">
    <property type="entry name" value="Ras"/>
    <property type="match status" value="1"/>
</dbReference>
<dbReference type="PROSITE" id="PS51419">
    <property type="entry name" value="RAB"/>
    <property type="match status" value="1"/>
</dbReference>
<dbReference type="AlphaFoldDB" id="A0A8U0WQ04"/>
<dbReference type="GO" id="GO:0016020">
    <property type="term" value="C:membrane"/>
    <property type="evidence" value="ECO:0000318"/>
    <property type="project" value="GO_Central"/>
</dbReference>
<dbReference type="GO" id="GO:0006887">
    <property type="term" value="P:exocytosis"/>
    <property type="evidence" value="ECO:0000318"/>
    <property type="project" value="GO_Central"/>
</dbReference>
<keyword evidence="8" id="KW-1185">Reference proteome</keyword>
<dbReference type="OMA" id="MHAYTED"/>
<evidence type="ECO:0000256" key="5">
    <source>
        <dbReference type="ARBA" id="ARBA00023288"/>
    </source>
</evidence>
<dbReference type="PROSITE" id="PS51421">
    <property type="entry name" value="RAS"/>
    <property type="match status" value="1"/>
</dbReference>
<reference evidence="7" key="1">
    <citation type="journal article" date="2005" name="Nature">
        <title>The genome of the protist parasite Entamoeba histolytica.</title>
        <authorList>
            <person name="Loftus B."/>
            <person name="Anderson I."/>
            <person name="Davies R."/>
            <person name="Alsmark U.C."/>
            <person name="Samuelson J."/>
            <person name="Amedeo P."/>
            <person name="Roncaglia P."/>
            <person name="Berriman M."/>
            <person name="Hirt R.P."/>
            <person name="Mann B.J."/>
            <person name="Nozaki T."/>
            <person name="Suh B."/>
            <person name="Pop M."/>
            <person name="Duchene M."/>
            <person name="Ackers J."/>
            <person name="Tannich E."/>
            <person name="Leippe M."/>
            <person name="Hofer M."/>
            <person name="Bruchhaus I."/>
            <person name="Willhoeft U."/>
            <person name="Bhattacharya A."/>
            <person name="Chillingworth T."/>
            <person name="Churcher C."/>
            <person name="Hance Z."/>
            <person name="Harris B."/>
            <person name="Harris D."/>
            <person name="Jagels K."/>
            <person name="Moule S."/>
            <person name="Mungall K."/>
            <person name="Ormond D."/>
            <person name="Squares R."/>
            <person name="Whitehead S."/>
            <person name="Quail M.A."/>
            <person name="Rabbinowitsch E."/>
            <person name="Norbertczak H."/>
            <person name="Price C."/>
            <person name="Wang Z."/>
            <person name="Guillen N."/>
            <person name="Gilchrist C."/>
            <person name="Stroup S.E."/>
            <person name="Bhattacharya S."/>
            <person name="Lohia A."/>
            <person name="Foster P.G."/>
            <person name="Sicheritz-Ponten T."/>
            <person name="Weber C."/>
            <person name="Singh U."/>
            <person name="Mukherjee C."/>
            <person name="El-Sayed N.M."/>
            <person name="Petri W.A.Jr."/>
            <person name="Clark C.G."/>
            <person name="Embley T.M."/>
            <person name="Barrell B."/>
            <person name="Fraser C.M."/>
            <person name="Hall N."/>
        </authorList>
    </citation>
    <scope>NUCLEOTIDE SEQUENCE [LARGE SCALE GENOMIC DNA]</scope>
    <source>
        <strain evidence="7">HM-1:IMSS</strain>
    </source>
</reference>
<dbReference type="SMART" id="SM00175">
    <property type="entry name" value="RAB"/>
    <property type="match status" value="1"/>
</dbReference>
<evidence type="ECO:0000256" key="4">
    <source>
        <dbReference type="ARBA" id="ARBA00023134"/>
    </source>
</evidence>
<dbReference type="GO" id="GO:0005525">
    <property type="term" value="F:GTP binding"/>
    <property type="evidence" value="ECO:0007669"/>
    <property type="project" value="UniProtKB-KW"/>
</dbReference>
<feature type="region of interest" description="Disordered" evidence="6">
    <location>
        <begin position="185"/>
        <end position="207"/>
    </location>
</feature>
<dbReference type="InterPro" id="IPR050305">
    <property type="entry name" value="Small_GTPase_Rab"/>
</dbReference>
<dbReference type="GO" id="GO:0003924">
    <property type="term" value="F:GTPase activity"/>
    <property type="evidence" value="ECO:0000318"/>
    <property type="project" value="GO_Central"/>
</dbReference>
<dbReference type="KEGG" id="ehi:EHI_127380"/>
<dbReference type="PANTHER" id="PTHR47980">
    <property type="entry name" value="LD44762P"/>
    <property type="match status" value="1"/>
</dbReference>
<sequence>MNQRPSTFQRETTIKLILIGESGVGKTSLLLQFSDEKFSKEVTTTVGIDFRMKRIECNGSPYKLQIWDTAGQERFRTIVASYYRGVLGIAMIYDVTSKDSFDNIAYWSKNVEENADEGVNLILIGNKSDLEQNRVISTEQGQELADKLGIPFLETSAASNSNVKKMFMTLVEDILNGRSQGSNIRSTQRVAVSKTNESSQEGQSGCC</sequence>
<evidence type="ECO:0000256" key="6">
    <source>
        <dbReference type="SAM" id="MobiDB-lite"/>
    </source>
</evidence>
<protein>
    <submittedName>
        <fullName evidence="7">Rab family GTPase</fullName>
    </submittedName>
</protein>
<name>A0A8U0WQ04_ENTH1</name>
<evidence type="ECO:0000256" key="1">
    <source>
        <dbReference type="ARBA" id="ARBA00006270"/>
    </source>
</evidence>
<keyword evidence="4" id="KW-0342">GTP-binding</keyword>
<comment type="similarity">
    <text evidence="2">Belongs to the small GTPase superfamily. Rho family.</text>
</comment>
<dbReference type="FunFam" id="3.40.50.300:FF:001072">
    <property type="entry name" value="Rab family GTPase"/>
    <property type="match status" value="1"/>
</dbReference>
<dbReference type="NCBIfam" id="TIGR00231">
    <property type="entry name" value="small_GTP"/>
    <property type="match status" value="1"/>
</dbReference>
<dbReference type="SUPFAM" id="SSF52540">
    <property type="entry name" value="P-loop containing nucleoside triphosphate hydrolases"/>
    <property type="match status" value="1"/>
</dbReference>
<dbReference type="InterPro" id="IPR001806">
    <property type="entry name" value="Small_GTPase"/>
</dbReference>
<dbReference type="EMBL" id="DS571166">
    <property type="protein sequence ID" value="EAL46923.1"/>
    <property type="molecule type" value="Genomic_DNA"/>
</dbReference>
<dbReference type="SMART" id="SM00173">
    <property type="entry name" value="RAS"/>
    <property type="match status" value="1"/>
</dbReference>
<dbReference type="SMART" id="SM00176">
    <property type="entry name" value="RAN"/>
    <property type="match status" value="1"/>
</dbReference>
<organism evidence="7 8">
    <name type="scientific">Entamoeba histolytica (strain ATCC 30459 / HM-1:IMSS / ABRM)</name>
    <dbReference type="NCBI Taxonomy" id="294381"/>
    <lineage>
        <taxon>Eukaryota</taxon>
        <taxon>Amoebozoa</taxon>
        <taxon>Evosea</taxon>
        <taxon>Archamoebae</taxon>
        <taxon>Mastigamoebida</taxon>
        <taxon>Entamoebidae</taxon>
        <taxon>Entamoeba</taxon>
    </lineage>
</organism>
<evidence type="ECO:0000256" key="3">
    <source>
        <dbReference type="ARBA" id="ARBA00022741"/>
    </source>
</evidence>
<dbReference type="Gene3D" id="3.40.50.300">
    <property type="entry name" value="P-loop containing nucleotide triphosphate hydrolases"/>
    <property type="match status" value="1"/>
</dbReference>
<evidence type="ECO:0000313" key="8">
    <source>
        <dbReference type="Proteomes" id="UP000001926"/>
    </source>
</evidence>
<dbReference type="HOGENOM" id="CLU_041217_10_1_1"/>
<dbReference type="OrthoDB" id="9989112at2759"/>
<dbReference type="SMART" id="SM00174">
    <property type="entry name" value="RHO"/>
    <property type="match status" value="1"/>
</dbReference>
<evidence type="ECO:0000313" key="7">
    <source>
        <dbReference type="EMBL" id="EAL46923.1"/>
    </source>
</evidence>
<dbReference type="PROSITE" id="PS51420">
    <property type="entry name" value="RHO"/>
    <property type="match status" value="1"/>
</dbReference>
<dbReference type="GeneID" id="3406613"/>
<keyword evidence="3" id="KW-0547">Nucleotide-binding</keyword>
<dbReference type="PRINTS" id="PR00449">
    <property type="entry name" value="RASTRNSFRMNG"/>
</dbReference>
<accession>A0A8U0WQ04</accession>
<dbReference type="RefSeq" id="XP_652309.1">
    <property type="nucleotide sequence ID" value="XM_647217.1"/>
</dbReference>
<comment type="similarity">
    <text evidence="1">Belongs to the small GTPase superfamily. Rab family.</text>
</comment>
<dbReference type="InterPro" id="IPR005225">
    <property type="entry name" value="Small_GTP-bd"/>
</dbReference>
<dbReference type="InterPro" id="IPR027417">
    <property type="entry name" value="P-loop_NTPase"/>
</dbReference>